<proteinExistence type="predicted"/>
<dbReference type="RefSeq" id="WP_263593253.1">
    <property type="nucleotide sequence ID" value="NZ_CP107020.1"/>
</dbReference>
<reference evidence="1" key="1">
    <citation type="submission" date="2022-10" db="EMBL/GenBank/DDBJ databases">
        <title>Whole-Genome Sequencing of Brachybacterium huguangmaarense BRM-3, Isolated from Betula schmidtii.</title>
        <authorList>
            <person name="Haam D."/>
        </authorList>
    </citation>
    <scope>NUCLEOTIDE SEQUENCE</scope>
    <source>
        <strain evidence="1">BRM-3</strain>
    </source>
</reference>
<protein>
    <submittedName>
        <fullName evidence="1">Acetoacetate decarboxylase family protein</fullName>
    </submittedName>
</protein>
<dbReference type="SUPFAM" id="SSF160104">
    <property type="entry name" value="Acetoacetate decarboxylase-like"/>
    <property type="match status" value="1"/>
</dbReference>
<dbReference type="Pfam" id="PF06314">
    <property type="entry name" value="ADC"/>
    <property type="match status" value="1"/>
</dbReference>
<accession>A0ABY6FYL9</accession>
<sequence length="241" mass="26975">MTSRFTGMMPGDTTYEVDGLRQLWIYCRGDRDQLEHLVGHLPFGLQDDVFVLGMADFSAGPGWTDASVVLPITFEGRRGGTYCFEYEDQHTSVAMGREAWGYPKALARMTWDEDASGLHVRVDDYDTEVFEADVVLDDAVDDAAWSHLSIYPQYQVRAVPQKNGPGFDSMEVVSRDPSVDEIVQERHLGRARVDIGTVDIANRILGGRRLEVVDVLGAELRVSDYRSTSENGVPRTVQRLV</sequence>
<keyword evidence="2" id="KW-1185">Reference proteome</keyword>
<dbReference type="Gene3D" id="2.40.400.10">
    <property type="entry name" value="Acetoacetate decarboxylase-like"/>
    <property type="match status" value="1"/>
</dbReference>
<organism evidence="1 2">
    <name type="scientific">Brachybacterium huguangmaarense</name>
    <dbReference type="NCBI Taxonomy" id="1652028"/>
    <lineage>
        <taxon>Bacteria</taxon>
        <taxon>Bacillati</taxon>
        <taxon>Actinomycetota</taxon>
        <taxon>Actinomycetes</taxon>
        <taxon>Micrococcales</taxon>
        <taxon>Dermabacteraceae</taxon>
        <taxon>Brachybacterium</taxon>
    </lineage>
</organism>
<dbReference type="InterPro" id="IPR023375">
    <property type="entry name" value="ADC_dom_sf"/>
</dbReference>
<evidence type="ECO:0000313" key="2">
    <source>
        <dbReference type="Proteomes" id="UP001164305"/>
    </source>
</evidence>
<evidence type="ECO:0000313" key="1">
    <source>
        <dbReference type="EMBL" id="UYG16040.1"/>
    </source>
</evidence>
<dbReference type="EMBL" id="CP107020">
    <property type="protein sequence ID" value="UYG16040.1"/>
    <property type="molecule type" value="Genomic_DNA"/>
</dbReference>
<gene>
    <name evidence="1" type="ORF">BRM3_10395</name>
</gene>
<name>A0ABY6FYL9_9MICO</name>
<dbReference type="Proteomes" id="UP001164305">
    <property type="component" value="Chromosome"/>
</dbReference>
<dbReference type="InterPro" id="IPR010451">
    <property type="entry name" value="Acetoacetate_decarboxylase"/>
</dbReference>